<evidence type="ECO:0000313" key="2">
    <source>
        <dbReference type="Proteomes" id="UP000652760"/>
    </source>
</evidence>
<dbReference type="RefSeq" id="WP_200195105.1">
    <property type="nucleotide sequence ID" value="NZ_JAENHM010000057.1"/>
</dbReference>
<protein>
    <recommendedName>
        <fullName evidence="3">DUF1254 domain-containing protein</fullName>
    </recommendedName>
</protein>
<proteinExistence type="predicted"/>
<sequence>MGSVADKIARKVATQIRSNVIDLSAFRAGRELAAEAGLDGSRFEDLVEQGYDPAFAFYAQGLTLVSMFAEAISAMPEAKGYAKAMAKAEDEYIPEGPPISPLTASYFNMWAFFDLQFGASRETMGTCILRVAETTGMPGWIAGIVRPMQDSRMGFYVHMGMDGPLVLLKDIVTGRVLRCHSATGYLGEAGQLWYTRLLPPPVPDIGHHVVVTTPYVVLDGTEQRFLDYIGREVVRMTAAGGRKAADAETLLKFGPTANHWNEYIFLAYVNHQPDAIFLAGVPDIRESLPQAQRGRPPHR</sequence>
<name>A0ABS1F790_9PROT</name>
<keyword evidence="2" id="KW-1185">Reference proteome</keyword>
<gene>
    <name evidence="1" type="ORF">JHL17_18045</name>
</gene>
<comment type="caution">
    <text evidence="1">The sequence shown here is derived from an EMBL/GenBank/DDBJ whole genome shotgun (WGS) entry which is preliminary data.</text>
</comment>
<dbReference type="Proteomes" id="UP000652760">
    <property type="component" value="Unassembled WGS sequence"/>
</dbReference>
<dbReference type="EMBL" id="JAENHM010000057">
    <property type="protein sequence ID" value="MBK1839315.1"/>
    <property type="molecule type" value="Genomic_DNA"/>
</dbReference>
<reference evidence="2" key="1">
    <citation type="submission" date="2021-01" db="EMBL/GenBank/DDBJ databases">
        <title>Genome public.</title>
        <authorList>
            <person name="Liu C."/>
            <person name="Sun Q."/>
        </authorList>
    </citation>
    <scope>NUCLEOTIDE SEQUENCE [LARGE SCALE GENOMIC DNA]</scope>
    <source>
        <strain evidence="2">YIM B02556</strain>
    </source>
</reference>
<accession>A0ABS1F790</accession>
<evidence type="ECO:0008006" key="3">
    <source>
        <dbReference type="Google" id="ProtNLM"/>
    </source>
</evidence>
<evidence type="ECO:0000313" key="1">
    <source>
        <dbReference type="EMBL" id="MBK1839315.1"/>
    </source>
</evidence>
<organism evidence="1 2">
    <name type="scientific">Azospirillum endophyticum</name>
    <dbReference type="NCBI Taxonomy" id="2800326"/>
    <lineage>
        <taxon>Bacteria</taxon>
        <taxon>Pseudomonadati</taxon>
        <taxon>Pseudomonadota</taxon>
        <taxon>Alphaproteobacteria</taxon>
        <taxon>Rhodospirillales</taxon>
        <taxon>Azospirillaceae</taxon>
        <taxon>Azospirillum</taxon>
    </lineage>
</organism>